<name>A0A0D6MQ99_9PROT</name>
<dbReference type="Proteomes" id="UP000032679">
    <property type="component" value="Unassembled WGS sequence"/>
</dbReference>
<gene>
    <name evidence="1" type="ORF">Tasa_048_200</name>
</gene>
<dbReference type="AlphaFoldDB" id="A0A0D6MQ99"/>
<organism evidence="1 2">
    <name type="scientific">Tanticharoenia sakaeratensis NBRC 103193</name>
    <dbReference type="NCBI Taxonomy" id="1231623"/>
    <lineage>
        <taxon>Bacteria</taxon>
        <taxon>Pseudomonadati</taxon>
        <taxon>Pseudomonadota</taxon>
        <taxon>Alphaproteobacteria</taxon>
        <taxon>Acetobacterales</taxon>
        <taxon>Acetobacteraceae</taxon>
        <taxon>Tanticharoenia</taxon>
    </lineage>
</organism>
<keyword evidence="2" id="KW-1185">Reference proteome</keyword>
<reference evidence="1 2" key="1">
    <citation type="submission" date="2012-10" db="EMBL/GenBank/DDBJ databases">
        <title>Genome sequencing of Tanticharoenia sakaeratensis NBRC 103193.</title>
        <authorList>
            <person name="Azuma Y."/>
            <person name="Hadano H."/>
            <person name="Hirakawa H."/>
            <person name="Matsushita K."/>
        </authorList>
    </citation>
    <scope>NUCLEOTIDE SEQUENCE [LARGE SCALE GENOMIC DNA]</scope>
    <source>
        <strain evidence="1 2">NBRC 103193</strain>
    </source>
</reference>
<evidence type="ECO:0000313" key="1">
    <source>
        <dbReference type="EMBL" id="GAN55575.1"/>
    </source>
</evidence>
<comment type="caution">
    <text evidence="1">The sequence shown here is derived from an EMBL/GenBank/DDBJ whole genome shotgun (WGS) entry which is preliminary data.</text>
</comment>
<proteinExistence type="predicted"/>
<dbReference type="EMBL" id="BALE01000048">
    <property type="protein sequence ID" value="GAN55575.1"/>
    <property type="molecule type" value="Genomic_DNA"/>
</dbReference>
<sequence>MSGTLTAVETAIGAVGRAYASAPIMLGGMILTGIEVPDRLQVGGRQMLAVHRVIGGGRVIDALGNDPDRLELSGRFMGPDAQARAQAVERMRIAGVPVAFSGAGLSGMVWIAQFAYAYEAKGAICSYRLVLERASDSPAAAVDDTVLTGLVGSDATQALTGITSAVAGVSSGAFTLAGQVGTIVGQVTPVATIVGTGGALASVMTGLSRVSAAAQSGVDLATVPVSIVSVTSGLAAAGGGLGTAIGQTGANLESISPVNASSLNALVQNAGLLSASVDAGGLVNRAAANTAALGNTVYAGPSVSA</sequence>
<accession>A0A0D6MQ99</accession>
<evidence type="ECO:0000313" key="2">
    <source>
        <dbReference type="Proteomes" id="UP000032679"/>
    </source>
</evidence>
<dbReference type="OrthoDB" id="8258232at2"/>
<protein>
    <submittedName>
        <fullName evidence="1">Uncharacterized protein</fullName>
    </submittedName>
</protein>
<dbReference type="RefSeq" id="WP_048850779.1">
    <property type="nucleotide sequence ID" value="NZ_BALE01000048.1"/>
</dbReference>
<dbReference type="STRING" id="1231623.Tasa_048_200"/>